<dbReference type="PROSITE" id="PS50994">
    <property type="entry name" value="INTEGRASE"/>
    <property type="match status" value="1"/>
</dbReference>
<feature type="coiled-coil region" evidence="1">
    <location>
        <begin position="53"/>
        <end position="80"/>
    </location>
</feature>
<evidence type="ECO:0000313" key="3">
    <source>
        <dbReference type="EMBL" id="MCV2874581.1"/>
    </source>
</evidence>
<dbReference type="PANTHER" id="PTHR47515">
    <property type="entry name" value="LOW CALCIUM RESPONSE LOCUS PROTEIN T"/>
    <property type="match status" value="1"/>
</dbReference>
<dbReference type="SUPFAM" id="SSF53098">
    <property type="entry name" value="Ribonuclease H-like"/>
    <property type="match status" value="1"/>
</dbReference>
<keyword evidence="4" id="KW-1185">Reference proteome</keyword>
<dbReference type="InterPro" id="IPR036397">
    <property type="entry name" value="RNaseH_sf"/>
</dbReference>
<gene>
    <name evidence="3" type="ORF">OEZ71_19965</name>
</gene>
<accession>A0ABT2ZTU3</accession>
<name>A0ABT2ZTU3_9RHOB</name>
<keyword evidence="1" id="KW-0175">Coiled coil</keyword>
<dbReference type="InterPro" id="IPR009057">
    <property type="entry name" value="Homeodomain-like_sf"/>
</dbReference>
<organism evidence="3 4">
    <name type="scientific">Albidovulum litorale</name>
    <dbReference type="NCBI Taxonomy" id="2984134"/>
    <lineage>
        <taxon>Bacteria</taxon>
        <taxon>Pseudomonadati</taxon>
        <taxon>Pseudomonadota</taxon>
        <taxon>Alphaproteobacteria</taxon>
        <taxon>Rhodobacterales</taxon>
        <taxon>Paracoccaceae</taxon>
        <taxon>Albidovulum</taxon>
    </lineage>
</organism>
<dbReference type="Pfam" id="PF13276">
    <property type="entry name" value="HTH_21"/>
    <property type="match status" value="1"/>
</dbReference>
<evidence type="ECO:0000259" key="2">
    <source>
        <dbReference type="PROSITE" id="PS50994"/>
    </source>
</evidence>
<dbReference type="NCBIfam" id="NF033516">
    <property type="entry name" value="transpos_IS3"/>
    <property type="match status" value="1"/>
</dbReference>
<dbReference type="InterPro" id="IPR012337">
    <property type="entry name" value="RNaseH-like_sf"/>
</dbReference>
<dbReference type="InterPro" id="IPR048020">
    <property type="entry name" value="Transpos_IS3"/>
</dbReference>
<dbReference type="RefSeq" id="WP_263741860.1">
    <property type="nucleotide sequence ID" value="NZ_JAOWKZ010000006.1"/>
</dbReference>
<comment type="caution">
    <text evidence="3">The sequence shown here is derived from an EMBL/GenBank/DDBJ whole genome shotgun (WGS) entry which is preliminary data.</text>
</comment>
<dbReference type="InterPro" id="IPR002514">
    <property type="entry name" value="Transposase_8"/>
</dbReference>
<dbReference type="Pfam" id="PF01527">
    <property type="entry name" value="HTH_Tnp_1"/>
    <property type="match status" value="1"/>
</dbReference>
<dbReference type="InterPro" id="IPR025948">
    <property type="entry name" value="HTH-like_dom"/>
</dbReference>
<dbReference type="PANTHER" id="PTHR47515:SF2">
    <property type="entry name" value="INTEGRASE CORE DOMAIN PROTEIN"/>
    <property type="match status" value="1"/>
</dbReference>
<sequence length="375" mass="43919">MANKRHKPEEIVQKLRQVDVLVGQGMQRVDAIREVRITEQTYYRWRKQYGGMGTDQLKELKRLQKENERLRKAVSDLTLDKLILKEAAPGKLLSPARRRACIDLIRSRMKVSERRICRVLGQHRSTQRYSPRGREDEDRLVADMIELARQYGSYGYRRVAVLLRDAGWQVSVGRVERLWKREGLKVPRKQPKKSRLWLNDGSCIRLRPEHRNHVWSYDFVHCRTDDGKAFRTLNILDEFSRECLSITVKRKLNSTDVIDALTDLFILRGPPTFVRSDNGPEFVAKDVRAWIEAVGARTAFIEPGSPCENGYVESFNARFRDELLNRELFYSLREAQIIIEGWRKHYNTKRPHSALGYRPPAPETIVQMDPRPVMH</sequence>
<dbReference type="EMBL" id="JAOWKZ010000006">
    <property type="protein sequence ID" value="MCV2874581.1"/>
    <property type="molecule type" value="Genomic_DNA"/>
</dbReference>
<protein>
    <submittedName>
        <fullName evidence="3">IS3 family transposase</fullName>
    </submittedName>
</protein>
<feature type="domain" description="Integrase catalytic" evidence="2">
    <location>
        <begin position="204"/>
        <end position="367"/>
    </location>
</feature>
<dbReference type="Gene3D" id="3.30.420.10">
    <property type="entry name" value="Ribonuclease H-like superfamily/Ribonuclease H"/>
    <property type="match status" value="1"/>
</dbReference>
<dbReference type="SUPFAM" id="SSF46689">
    <property type="entry name" value="Homeodomain-like"/>
    <property type="match status" value="1"/>
</dbReference>
<proteinExistence type="predicted"/>
<reference evidence="3 4" key="1">
    <citation type="submission" date="2022-10" db="EMBL/GenBank/DDBJ databases">
        <title>Defluviimonas sp. nov., isolated from ocean surface sediments.</title>
        <authorList>
            <person name="He W."/>
            <person name="Wang L."/>
            <person name="Zhang D.-F."/>
        </authorList>
    </citation>
    <scope>NUCLEOTIDE SEQUENCE [LARGE SCALE GENOMIC DNA]</scope>
    <source>
        <strain evidence="3 4">WL0050</strain>
    </source>
</reference>
<evidence type="ECO:0000313" key="4">
    <source>
        <dbReference type="Proteomes" id="UP001652564"/>
    </source>
</evidence>
<dbReference type="InterPro" id="IPR001584">
    <property type="entry name" value="Integrase_cat-core"/>
</dbReference>
<dbReference type="Proteomes" id="UP001652564">
    <property type="component" value="Unassembled WGS sequence"/>
</dbReference>
<evidence type="ECO:0000256" key="1">
    <source>
        <dbReference type="SAM" id="Coils"/>
    </source>
</evidence>
<dbReference type="Pfam" id="PF13683">
    <property type="entry name" value="rve_3"/>
    <property type="match status" value="1"/>
</dbReference>